<protein>
    <submittedName>
        <fullName evidence="2">Beta-carotene hydroxylase</fullName>
    </submittedName>
</protein>
<geneLocation type="chloroplast" evidence="2"/>
<sequence>MIVFAIFGYVVFGWLLGFYSVASSWPHLLEHGNPTGIRCVFGGFGALLGFPCGIFWQEFYRRLKINCLAYSTEQVISQLSWLITTWIITNLFSMLCLCLPFPWLFKITLLVLGNFTHGFVWWMRKGKLKNRQSTYWLNEFAPDFAQTIEIIRRILTPARKRLLDVRSITHNQLLMMNQTGFLEGPWIIPQDVIDGLHRLASSENSNLRYRGKRGLVILNLAKQAYPNKWIIDSNLYTKYPNYSERFIAASKFWDATILVSRPLKDVPAISIQEIFQSLRSPYYPGDILDLRIRRSGKYPRQAIGWLEDGTIVIVEKINPKFRQNSRIRITHVLQSVTGTMIFAEQETRETI</sequence>
<feature type="transmembrane region" description="Helical" evidence="1">
    <location>
        <begin position="103"/>
        <end position="123"/>
    </location>
</feature>
<keyword evidence="1" id="KW-0472">Membrane</keyword>
<feature type="transmembrane region" description="Helical" evidence="1">
    <location>
        <begin position="7"/>
        <end position="29"/>
    </location>
</feature>
<proteinExistence type="predicted"/>
<keyword evidence="1" id="KW-1133">Transmembrane helix</keyword>
<dbReference type="RefSeq" id="YP_009057838.1">
    <property type="nucleotide sequence ID" value="NC_024829.1"/>
</dbReference>
<accession>A0A088CKF5</accession>
<dbReference type="EMBL" id="KJ746600">
    <property type="protein sequence ID" value="AID67744.1"/>
    <property type="molecule type" value="Genomic_DNA"/>
</dbReference>
<keyword evidence="1" id="KW-0812">Transmembrane</keyword>
<feature type="transmembrane region" description="Helical" evidence="1">
    <location>
        <begin position="35"/>
        <end position="56"/>
    </location>
</feature>
<keyword evidence="2" id="KW-0150">Chloroplast</keyword>
<keyword evidence="2" id="KW-0934">Plastid</keyword>
<organism evidence="2">
    <name type="scientific">Nephroselmis astigmatica</name>
    <dbReference type="NCBI Taxonomy" id="259378"/>
    <lineage>
        <taxon>Eukaryota</taxon>
        <taxon>Viridiplantae</taxon>
        <taxon>Chlorophyta</taxon>
        <taxon>Nephroselmidophyceae</taxon>
        <taxon>Nephroselmidales</taxon>
        <taxon>Nephroselmidaceae</taxon>
        <taxon>Nephroselmis</taxon>
    </lineage>
</organism>
<dbReference type="Gene3D" id="3.40.50.1010">
    <property type="entry name" value="5'-nuclease"/>
    <property type="match status" value="1"/>
</dbReference>
<dbReference type="GeneID" id="20356076"/>
<gene>
    <name evidence="2" type="primary">ycf81</name>
</gene>
<evidence type="ECO:0000313" key="2">
    <source>
        <dbReference type="EMBL" id="AID67744.1"/>
    </source>
</evidence>
<evidence type="ECO:0000256" key="1">
    <source>
        <dbReference type="SAM" id="Phobius"/>
    </source>
</evidence>
<name>A0A088CKF5_9CHLO</name>
<feature type="transmembrane region" description="Helical" evidence="1">
    <location>
        <begin position="76"/>
        <end position="97"/>
    </location>
</feature>
<reference evidence="2" key="1">
    <citation type="journal article" date="2014" name="BMC Genomics">
        <title>Six newly sequenced chloroplast genomes from prasinophyte green algae provide insights into the relationships among prasinophyte lineages and the diversity of streamlined genome architecture in picoplanktonic species.</title>
        <authorList>
            <person name="Lemieux C."/>
            <person name="Otis C."/>
            <person name="Turmel M."/>
        </authorList>
    </citation>
    <scope>NUCLEOTIDE SEQUENCE</scope>
</reference>
<dbReference type="AlphaFoldDB" id="A0A088CKF5"/>